<dbReference type="Pfam" id="PF13787">
    <property type="entry name" value="HXXEE"/>
    <property type="match status" value="1"/>
</dbReference>
<organism evidence="2 3">
    <name type="scientific">Lactiplantibacillus paraplantarum</name>
    <dbReference type="NCBI Taxonomy" id="60520"/>
    <lineage>
        <taxon>Bacteria</taxon>
        <taxon>Bacillati</taxon>
        <taxon>Bacillota</taxon>
        <taxon>Bacilli</taxon>
        <taxon>Lactobacillales</taxon>
        <taxon>Lactobacillaceae</taxon>
        <taxon>Lactiplantibacillus</taxon>
    </lineage>
</organism>
<dbReference type="InterPro" id="IPR025671">
    <property type="entry name" value="HXXEE"/>
</dbReference>
<keyword evidence="1" id="KW-1133">Transmembrane helix</keyword>
<feature type="transmembrane region" description="Helical" evidence="1">
    <location>
        <begin position="102"/>
        <end position="124"/>
    </location>
</feature>
<reference evidence="2 3" key="1">
    <citation type="submission" date="2019-01" db="EMBL/GenBank/DDBJ databases">
        <title>Draft genome sequence of Lactobacillus paraplantarum OSY-TC318, a Producer of the novel lantibiotic Paraplantaracin TC318.</title>
        <authorList>
            <person name="Hussein W.E."/>
            <person name="Huang E."/>
            <person name="Yousef A.E."/>
        </authorList>
    </citation>
    <scope>NUCLEOTIDE SEQUENCE [LARGE SCALE GENOMIC DNA]</scope>
    <source>
        <strain evidence="2 3">OSY-TC318</strain>
    </source>
</reference>
<gene>
    <name evidence="2" type="ORF">EUZ87_07195</name>
</gene>
<keyword evidence="1" id="KW-0472">Membrane</keyword>
<dbReference type="AlphaFoldDB" id="A0A4Q9Y142"/>
<comment type="caution">
    <text evidence="2">The sequence shown here is derived from an EMBL/GenBank/DDBJ whole genome shotgun (WGS) entry which is preliminary data.</text>
</comment>
<dbReference type="Proteomes" id="UP000292648">
    <property type="component" value="Unassembled WGS sequence"/>
</dbReference>
<protein>
    <submittedName>
        <fullName evidence="2">HXXEE domain-containing protein</fullName>
    </submittedName>
</protein>
<feature type="transmembrane region" description="Helical" evidence="1">
    <location>
        <begin position="6"/>
        <end position="29"/>
    </location>
</feature>
<feature type="transmembrane region" description="Helical" evidence="1">
    <location>
        <begin position="130"/>
        <end position="154"/>
    </location>
</feature>
<evidence type="ECO:0000313" key="3">
    <source>
        <dbReference type="Proteomes" id="UP000292648"/>
    </source>
</evidence>
<sequence length="164" mass="18453">MANFNSFWLLALLFIFHDFEELVSVPTWVQAHSAQFGRHTLFGGVGRSDILAVGIWEEFCLYITIAMLAGHYHTPLLMAATTVPYLCHLVMHIVFSLVKKSYVPGVFTAIIELPVTSYYLVVLMGSVTSTIWQCLGVIIFAVVLFVGNLGFIHWGMQKLSRLIR</sequence>
<evidence type="ECO:0000313" key="2">
    <source>
        <dbReference type="EMBL" id="TBX42541.1"/>
    </source>
</evidence>
<proteinExistence type="predicted"/>
<feature type="transmembrane region" description="Helical" evidence="1">
    <location>
        <begin position="76"/>
        <end position="95"/>
    </location>
</feature>
<keyword evidence="1" id="KW-0812">Transmembrane</keyword>
<dbReference type="EMBL" id="SEHH01000057">
    <property type="protein sequence ID" value="TBX42541.1"/>
    <property type="molecule type" value="Genomic_DNA"/>
</dbReference>
<name>A0A4Q9Y142_9LACO</name>
<accession>A0A4Q9Y142</accession>
<evidence type="ECO:0000256" key="1">
    <source>
        <dbReference type="SAM" id="Phobius"/>
    </source>
</evidence>